<keyword evidence="2 6" id="KW-0813">Transport</keyword>
<keyword evidence="5 7" id="KW-0472">Membrane</keyword>
<evidence type="ECO:0000256" key="6">
    <source>
        <dbReference type="RuleBase" id="RU000477"/>
    </source>
</evidence>
<evidence type="ECO:0000256" key="7">
    <source>
        <dbReference type="SAM" id="Phobius"/>
    </source>
</evidence>
<feature type="transmembrane region" description="Helical" evidence="7">
    <location>
        <begin position="197"/>
        <end position="218"/>
    </location>
</feature>
<feature type="transmembrane region" description="Helical" evidence="7">
    <location>
        <begin position="163"/>
        <end position="185"/>
    </location>
</feature>
<dbReference type="Gene3D" id="1.20.1080.10">
    <property type="entry name" value="Glycerol uptake facilitator protein"/>
    <property type="match status" value="1"/>
</dbReference>
<keyword evidence="3 6" id="KW-0812">Transmembrane</keyword>
<dbReference type="PRINTS" id="PR00783">
    <property type="entry name" value="MINTRINSICP"/>
</dbReference>
<dbReference type="Proteomes" id="UP001454036">
    <property type="component" value="Unassembled WGS sequence"/>
</dbReference>
<comment type="similarity">
    <text evidence="6">Belongs to the MIP/aquaporin (TC 1.A.8) family.</text>
</comment>
<name>A0AAV3NI70_LITER</name>
<dbReference type="GO" id="GO:0016020">
    <property type="term" value="C:membrane"/>
    <property type="evidence" value="ECO:0007669"/>
    <property type="project" value="UniProtKB-SubCell"/>
</dbReference>
<evidence type="ECO:0000256" key="1">
    <source>
        <dbReference type="ARBA" id="ARBA00004141"/>
    </source>
</evidence>
<dbReference type="InterPro" id="IPR022357">
    <property type="entry name" value="MIP_CS"/>
</dbReference>
<protein>
    <recommendedName>
        <fullName evidence="10">Aquaporin NIP7-1</fullName>
    </recommendedName>
</protein>
<dbReference type="PANTHER" id="PTHR45724:SF26">
    <property type="entry name" value="AQUAPORIN NIP7-1-RELATED"/>
    <property type="match status" value="1"/>
</dbReference>
<dbReference type="SUPFAM" id="SSF81338">
    <property type="entry name" value="Aquaporin-like"/>
    <property type="match status" value="1"/>
</dbReference>
<dbReference type="InterPro" id="IPR023271">
    <property type="entry name" value="Aquaporin-like"/>
</dbReference>
<feature type="transmembrane region" description="Helical" evidence="7">
    <location>
        <begin position="50"/>
        <end position="72"/>
    </location>
</feature>
<evidence type="ECO:0008006" key="10">
    <source>
        <dbReference type="Google" id="ProtNLM"/>
    </source>
</evidence>
<gene>
    <name evidence="8" type="ORF">LIER_00668</name>
</gene>
<evidence type="ECO:0000313" key="8">
    <source>
        <dbReference type="EMBL" id="GAA0139042.1"/>
    </source>
</evidence>
<feature type="transmembrane region" description="Helical" evidence="7">
    <location>
        <begin position="238"/>
        <end position="260"/>
    </location>
</feature>
<evidence type="ECO:0000256" key="2">
    <source>
        <dbReference type="ARBA" id="ARBA00022448"/>
    </source>
</evidence>
<dbReference type="Pfam" id="PF00230">
    <property type="entry name" value="MIP"/>
    <property type="match status" value="1"/>
</dbReference>
<dbReference type="PROSITE" id="PS00221">
    <property type="entry name" value="MIP"/>
    <property type="match status" value="1"/>
</dbReference>
<dbReference type="GO" id="GO:0015267">
    <property type="term" value="F:channel activity"/>
    <property type="evidence" value="ECO:0007669"/>
    <property type="project" value="InterPro"/>
</dbReference>
<evidence type="ECO:0000256" key="5">
    <source>
        <dbReference type="ARBA" id="ARBA00023136"/>
    </source>
</evidence>
<proteinExistence type="inferred from homology"/>
<sequence>MVVSSEDKQSPNVSDISAQTLLCSESNGDQERLGPNSISRNEQSTTPASLIRMILAEAVGSFILMFSICGIMASMKLMKIEVGLMEYAVTAALAVIIVVYSMGNISGAHVNPAVTIAFATTAHFPWYKVPLFIIGQVGGTTLGTFVGNQVYGIKSEFMMTTPYHGTCVAFWVEFIATFIILFLVASFSHHPESIAHVSGFIIGGAIGLGVLISGPVSGGSMNPARSLGPAIISWNFDYIWIYIVAPIAGGIVGVTLYRALRLEGWACKPN</sequence>
<feature type="transmembrane region" description="Helical" evidence="7">
    <location>
        <begin position="84"/>
        <end position="103"/>
    </location>
</feature>
<accession>A0AAV3NI70</accession>
<evidence type="ECO:0000256" key="4">
    <source>
        <dbReference type="ARBA" id="ARBA00022989"/>
    </source>
</evidence>
<dbReference type="InterPro" id="IPR000425">
    <property type="entry name" value="MIP"/>
</dbReference>
<dbReference type="EMBL" id="BAABME010000053">
    <property type="protein sequence ID" value="GAA0139042.1"/>
    <property type="molecule type" value="Genomic_DNA"/>
</dbReference>
<organism evidence="8 9">
    <name type="scientific">Lithospermum erythrorhizon</name>
    <name type="common">Purple gromwell</name>
    <name type="synonym">Lithospermum officinale var. erythrorhizon</name>
    <dbReference type="NCBI Taxonomy" id="34254"/>
    <lineage>
        <taxon>Eukaryota</taxon>
        <taxon>Viridiplantae</taxon>
        <taxon>Streptophyta</taxon>
        <taxon>Embryophyta</taxon>
        <taxon>Tracheophyta</taxon>
        <taxon>Spermatophyta</taxon>
        <taxon>Magnoliopsida</taxon>
        <taxon>eudicotyledons</taxon>
        <taxon>Gunneridae</taxon>
        <taxon>Pentapetalae</taxon>
        <taxon>asterids</taxon>
        <taxon>lamiids</taxon>
        <taxon>Boraginales</taxon>
        <taxon>Boraginaceae</taxon>
        <taxon>Boraginoideae</taxon>
        <taxon>Lithospermeae</taxon>
        <taxon>Lithospermum</taxon>
    </lineage>
</organism>
<dbReference type="AlphaFoldDB" id="A0AAV3NI70"/>
<keyword evidence="4 7" id="KW-1133">Transmembrane helix</keyword>
<comment type="subcellular location">
    <subcellularLocation>
        <location evidence="1">Membrane</location>
        <topology evidence="1">Multi-pass membrane protein</topology>
    </subcellularLocation>
</comment>
<reference evidence="8 9" key="1">
    <citation type="submission" date="2024-01" db="EMBL/GenBank/DDBJ databases">
        <title>The complete chloroplast genome sequence of Lithospermum erythrorhizon: insights into the phylogenetic relationship among Boraginaceae species and the maternal lineages of purple gromwells.</title>
        <authorList>
            <person name="Okada T."/>
            <person name="Watanabe K."/>
        </authorList>
    </citation>
    <scope>NUCLEOTIDE SEQUENCE [LARGE SCALE GENOMIC DNA]</scope>
</reference>
<evidence type="ECO:0000256" key="3">
    <source>
        <dbReference type="ARBA" id="ARBA00022692"/>
    </source>
</evidence>
<comment type="caution">
    <text evidence="8">The sequence shown here is derived from an EMBL/GenBank/DDBJ whole genome shotgun (WGS) entry which is preliminary data.</text>
</comment>
<dbReference type="PANTHER" id="PTHR45724">
    <property type="entry name" value="AQUAPORIN NIP2-1"/>
    <property type="match status" value="1"/>
</dbReference>
<dbReference type="InterPro" id="IPR034294">
    <property type="entry name" value="Aquaporin_transptr"/>
</dbReference>
<keyword evidence="9" id="KW-1185">Reference proteome</keyword>
<evidence type="ECO:0000313" key="9">
    <source>
        <dbReference type="Proteomes" id="UP001454036"/>
    </source>
</evidence>